<name>A0A420E6W4_9ALTE</name>
<keyword evidence="1" id="KW-0472">Membrane</keyword>
<keyword evidence="1" id="KW-1133">Transmembrane helix</keyword>
<dbReference type="PANTHER" id="PTHR36927">
    <property type="entry name" value="BLR4337 PROTEIN"/>
    <property type="match status" value="1"/>
</dbReference>
<evidence type="ECO:0000313" key="4">
    <source>
        <dbReference type="Proteomes" id="UP000286482"/>
    </source>
</evidence>
<dbReference type="GO" id="GO:0016747">
    <property type="term" value="F:acyltransferase activity, transferring groups other than amino-acyl groups"/>
    <property type="evidence" value="ECO:0007669"/>
    <property type="project" value="InterPro"/>
</dbReference>
<evidence type="ECO:0000256" key="1">
    <source>
        <dbReference type="SAM" id="Phobius"/>
    </source>
</evidence>
<dbReference type="Proteomes" id="UP000286482">
    <property type="component" value="Unassembled WGS sequence"/>
</dbReference>
<gene>
    <name evidence="3" type="ORF">DBZ36_16535</name>
</gene>
<feature type="domain" description="Acyltransferase 3" evidence="2">
    <location>
        <begin position="15"/>
        <end position="95"/>
    </location>
</feature>
<keyword evidence="1" id="KW-0812">Transmembrane</keyword>
<dbReference type="Pfam" id="PF01757">
    <property type="entry name" value="Acyl_transf_3"/>
    <property type="match status" value="1"/>
</dbReference>
<protein>
    <recommendedName>
        <fullName evidence="2">Acyltransferase 3 domain-containing protein</fullName>
    </recommendedName>
</protein>
<proteinExistence type="predicted"/>
<feature type="transmembrane region" description="Helical" evidence="1">
    <location>
        <begin position="48"/>
        <end position="65"/>
    </location>
</feature>
<dbReference type="InterPro" id="IPR050623">
    <property type="entry name" value="Glucan_succinyl_AcylTrfase"/>
</dbReference>
<comment type="caution">
    <text evidence="3">The sequence shown here is derived from an EMBL/GenBank/DDBJ whole genome shotgun (WGS) entry which is preliminary data.</text>
</comment>
<feature type="transmembrane region" description="Helical" evidence="1">
    <location>
        <begin position="77"/>
        <end position="95"/>
    </location>
</feature>
<feature type="transmembrane region" description="Helical" evidence="1">
    <location>
        <begin position="12"/>
        <end position="36"/>
    </location>
</feature>
<organism evidence="3 4">
    <name type="scientific">Alginatibacterium sediminis</name>
    <dbReference type="NCBI Taxonomy" id="2164068"/>
    <lineage>
        <taxon>Bacteria</taxon>
        <taxon>Pseudomonadati</taxon>
        <taxon>Pseudomonadota</taxon>
        <taxon>Gammaproteobacteria</taxon>
        <taxon>Alteromonadales</taxon>
        <taxon>Alteromonadaceae</taxon>
        <taxon>Alginatibacterium</taxon>
    </lineage>
</organism>
<accession>A0A420E6W4</accession>
<dbReference type="PANTHER" id="PTHR36927:SF1">
    <property type="entry name" value="MDO-LIKE PROTEIN"/>
    <property type="match status" value="1"/>
</dbReference>
<dbReference type="InterPro" id="IPR002656">
    <property type="entry name" value="Acyl_transf_3_dom"/>
</dbReference>
<sequence length="105" mass="12471">MPAMELWLDVLIQWIHCWRMPVFFLLAGFFAALIVNKKGSRYFAIDRLIRLAPCLVIFSSLVNLLDGHYSGKLEYTWFLYYLLIISLSFSILYRPNLVRTKFIFK</sequence>
<reference evidence="3 4" key="1">
    <citation type="submission" date="2018-09" db="EMBL/GenBank/DDBJ databases">
        <authorList>
            <person name="Wang Z."/>
        </authorList>
    </citation>
    <scope>NUCLEOTIDE SEQUENCE [LARGE SCALE GENOMIC DNA]</scope>
    <source>
        <strain evidence="3 4">ALS 81</strain>
    </source>
</reference>
<evidence type="ECO:0000259" key="2">
    <source>
        <dbReference type="Pfam" id="PF01757"/>
    </source>
</evidence>
<dbReference type="AlphaFoldDB" id="A0A420E6W4"/>
<evidence type="ECO:0000313" key="3">
    <source>
        <dbReference type="EMBL" id="RKF14271.1"/>
    </source>
</evidence>
<keyword evidence="4" id="KW-1185">Reference proteome</keyword>
<dbReference type="EMBL" id="RAQO01000009">
    <property type="protein sequence ID" value="RKF14271.1"/>
    <property type="molecule type" value="Genomic_DNA"/>
</dbReference>